<evidence type="ECO:0000313" key="1">
    <source>
        <dbReference type="EMBL" id="MCT2589093.1"/>
    </source>
</evidence>
<dbReference type="SUPFAM" id="SSF46785">
    <property type="entry name" value="Winged helix' DNA-binding domain"/>
    <property type="match status" value="1"/>
</dbReference>
<gene>
    <name evidence="1" type="ORF">LHJ74_03930</name>
</gene>
<dbReference type="Gene3D" id="1.10.10.10">
    <property type="entry name" value="Winged helix-like DNA-binding domain superfamily/Winged helix DNA-binding domain"/>
    <property type="match status" value="1"/>
</dbReference>
<evidence type="ECO:0000313" key="2">
    <source>
        <dbReference type="Proteomes" id="UP001156389"/>
    </source>
</evidence>
<comment type="caution">
    <text evidence="1">The sequence shown here is derived from an EMBL/GenBank/DDBJ whole genome shotgun (WGS) entry which is preliminary data.</text>
</comment>
<dbReference type="Proteomes" id="UP001156389">
    <property type="component" value="Unassembled WGS sequence"/>
</dbReference>
<proteinExistence type="predicted"/>
<keyword evidence="2" id="KW-1185">Reference proteome</keyword>
<name>A0ABT2JMI3_9ACTN</name>
<reference evidence="1 2" key="1">
    <citation type="submission" date="2021-10" db="EMBL/GenBank/DDBJ databases">
        <title>Streptomyces gossypii sp. nov., isolated from soil collected from cotton field.</title>
        <authorList>
            <person name="Ge X."/>
            <person name="Chen X."/>
            <person name="Liu W."/>
        </authorList>
    </citation>
    <scope>NUCLEOTIDE SEQUENCE [LARGE SCALE GENOMIC DNA]</scope>
    <source>
        <strain evidence="1 2">N2-109</strain>
    </source>
</reference>
<sequence length="149" mass="16168">MSKPIGYWLKHLHGLLEKQFDVTLADLGLGRRDWQVLHSLDGGPRTRDDLRQALAPFWAEGEVDLEEVLEGDEGLRARGWVDFDGGAGEALTLTGSGRAAHAEAEVRIGRMRAAVTAGLSAEQYGETVRVLSVMAANVEADLMEGRDAV</sequence>
<dbReference type="EMBL" id="JAJAGO010000002">
    <property type="protein sequence ID" value="MCT2589093.1"/>
    <property type="molecule type" value="Genomic_DNA"/>
</dbReference>
<dbReference type="RefSeq" id="WP_260216080.1">
    <property type="nucleotide sequence ID" value="NZ_JAJAGO010000002.1"/>
</dbReference>
<protein>
    <submittedName>
        <fullName evidence="1">MarR family transcriptional regulator</fullName>
    </submittedName>
</protein>
<dbReference type="InterPro" id="IPR036390">
    <property type="entry name" value="WH_DNA-bd_sf"/>
</dbReference>
<organism evidence="1 2">
    <name type="scientific">Streptomyces gossypii</name>
    <dbReference type="NCBI Taxonomy" id="2883101"/>
    <lineage>
        <taxon>Bacteria</taxon>
        <taxon>Bacillati</taxon>
        <taxon>Actinomycetota</taxon>
        <taxon>Actinomycetes</taxon>
        <taxon>Kitasatosporales</taxon>
        <taxon>Streptomycetaceae</taxon>
        <taxon>Streptomyces</taxon>
    </lineage>
</organism>
<dbReference type="InterPro" id="IPR036388">
    <property type="entry name" value="WH-like_DNA-bd_sf"/>
</dbReference>
<accession>A0ABT2JMI3</accession>